<gene>
    <name evidence="6" type="ORF">ACH5RR_029798</name>
</gene>
<dbReference type="SUPFAM" id="SSF101941">
    <property type="entry name" value="NAC domain"/>
    <property type="match status" value="1"/>
</dbReference>
<dbReference type="Pfam" id="PF02365">
    <property type="entry name" value="NAM"/>
    <property type="match status" value="1"/>
</dbReference>
<evidence type="ECO:0000256" key="1">
    <source>
        <dbReference type="ARBA" id="ARBA00023015"/>
    </source>
</evidence>
<organism evidence="6 7">
    <name type="scientific">Cinchona calisaya</name>
    <dbReference type="NCBI Taxonomy" id="153742"/>
    <lineage>
        <taxon>Eukaryota</taxon>
        <taxon>Viridiplantae</taxon>
        <taxon>Streptophyta</taxon>
        <taxon>Embryophyta</taxon>
        <taxon>Tracheophyta</taxon>
        <taxon>Spermatophyta</taxon>
        <taxon>Magnoliopsida</taxon>
        <taxon>eudicotyledons</taxon>
        <taxon>Gunneridae</taxon>
        <taxon>Pentapetalae</taxon>
        <taxon>asterids</taxon>
        <taxon>lamiids</taxon>
        <taxon>Gentianales</taxon>
        <taxon>Rubiaceae</taxon>
        <taxon>Cinchonoideae</taxon>
        <taxon>Cinchoneae</taxon>
        <taxon>Cinchona</taxon>
    </lineage>
</organism>
<dbReference type="PROSITE" id="PS51005">
    <property type="entry name" value="NAC"/>
    <property type="match status" value="1"/>
</dbReference>
<sequence length="478" mass="54787">MKPIRKYPSGYKFAPTEQELLFYLRYKANHERNDDEEKVPLKFVDIHKVTDPGVLFKNTEEDSVYIFTEFRKVSQDGTGKRYDRTAGDYTWSGSDKAKAVEEGKTRLGWMRNFSFEKNKKKIGYSMKELTLDDSFCKDAKFKDYVVCIIRRKSRKEEEFEEENLQGGIEEDHPELAIPDGYIDDRGYYFPTPINSYNGFTDIVNYTEVQQCHETNETIIPSHDHVLPLLLSAEGYQNQYQETPCNIVDACQYQNQMNNQSTTTAAIVPFADQVYQQQYQQYQQNNELIASTSWLPSCEGNLYSQLDLIMELASAPGGLSFPDDYQMYSHSITPFPSDQLEPIGNIQSEINETISMEQSNSQSIAAAFPTNQSAEPIRYDQMETNEIIQMAPSTTEIFSIENAMEIEQQSIVMPPSPTKLSLNASGERCTEFVRNLADQLTSHNKGKTLDIIREDSMIDNQKALENLSEFFIGKPLLIQ</sequence>
<keyword evidence="7" id="KW-1185">Reference proteome</keyword>
<name>A0ABD2YW04_9GENT</name>
<dbReference type="Gene3D" id="2.170.150.80">
    <property type="entry name" value="NAC domain"/>
    <property type="match status" value="1"/>
</dbReference>
<keyword evidence="4" id="KW-0539">Nucleus</keyword>
<dbReference type="PANTHER" id="PTHR31719:SF179">
    <property type="entry name" value="OS08G0148400 PROTEIN"/>
    <property type="match status" value="1"/>
</dbReference>
<comment type="caution">
    <text evidence="6">The sequence shown here is derived from an EMBL/GenBank/DDBJ whole genome shotgun (WGS) entry which is preliminary data.</text>
</comment>
<dbReference type="EMBL" id="JBJUIK010000012">
    <property type="protein sequence ID" value="KAL3510397.1"/>
    <property type="molecule type" value="Genomic_DNA"/>
</dbReference>
<dbReference type="GO" id="GO:0003677">
    <property type="term" value="F:DNA binding"/>
    <property type="evidence" value="ECO:0007669"/>
    <property type="project" value="UniProtKB-KW"/>
</dbReference>
<evidence type="ECO:0000256" key="4">
    <source>
        <dbReference type="ARBA" id="ARBA00023242"/>
    </source>
</evidence>
<accession>A0ABD2YW04</accession>
<dbReference type="PANTHER" id="PTHR31719">
    <property type="entry name" value="NAC TRANSCRIPTION FACTOR 56"/>
    <property type="match status" value="1"/>
</dbReference>
<evidence type="ECO:0000313" key="6">
    <source>
        <dbReference type="EMBL" id="KAL3510397.1"/>
    </source>
</evidence>
<evidence type="ECO:0000259" key="5">
    <source>
        <dbReference type="PROSITE" id="PS51005"/>
    </source>
</evidence>
<proteinExistence type="predicted"/>
<keyword evidence="1" id="KW-0805">Transcription regulation</keyword>
<dbReference type="AlphaFoldDB" id="A0ABD2YW04"/>
<dbReference type="Proteomes" id="UP001630127">
    <property type="component" value="Unassembled WGS sequence"/>
</dbReference>
<reference evidence="6 7" key="1">
    <citation type="submission" date="2024-11" db="EMBL/GenBank/DDBJ databases">
        <title>A near-complete genome assembly of Cinchona calisaya.</title>
        <authorList>
            <person name="Lian D.C."/>
            <person name="Zhao X.W."/>
            <person name="Wei L."/>
        </authorList>
    </citation>
    <scope>NUCLEOTIDE SEQUENCE [LARGE SCALE GENOMIC DNA]</scope>
    <source>
        <tissue evidence="6">Nenye</tissue>
    </source>
</reference>
<keyword evidence="3" id="KW-0804">Transcription</keyword>
<dbReference type="InterPro" id="IPR003441">
    <property type="entry name" value="NAC-dom"/>
</dbReference>
<feature type="domain" description="NAC" evidence="5">
    <location>
        <begin position="7"/>
        <end position="152"/>
    </location>
</feature>
<keyword evidence="2" id="KW-0238">DNA-binding</keyword>
<protein>
    <recommendedName>
        <fullName evidence="5">NAC domain-containing protein</fullName>
    </recommendedName>
</protein>
<evidence type="ECO:0000256" key="2">
    <source>
        <dbReference type="ARBA" id="ARBA00023125"/>
    </source>
</evidence>
<evidence type="ECO:0000256" key="3">
    <source>
        <dbReference type="ARBA" id="ARBA00023163"/>
    </source>
</evidence>
<dbReference type="InterPro" id="IPR036093">
    <property type="entry name" value="NAC_dom_sf"/>
</dbReference>
<evidence type="ECO:0000313" key="7">
    <source>
        <dbReference type="Proteomes" id="UP001630127"/>
    </source>
</evidence>